<proteinExistence type="predicted"/>
<dbReference type="EMBL" id="CP001403">
    <property type="protein sequence ID" value="ACP44731.1"/>
    <property type="molecule type" value="Genomic_DNA"/>
</dbReference>
<keyword evidence="1" id="KW-0472">Membrane</keyword>
<keyword evidence="1" id="KW-0812">Transmembrane</keyword>
<protein>
    <submittedName>
        <fullName evidence="2">Uncharacterized protein</fullName>
    </submittedName>
</protein>
<evidence type="ECO:0000313" key="2">
    <source>
        <dbReference type="EMBL" id="ACP44731.1"/>
    </source>
</evidence>
<dbReference type="HOGENOM" id="CLU_2646085_0_0_2"/>
<reference evidence="2 3" key="1">
    <citation type="journal article" date="2009" name="Proc. Natl. Acad. Sci. U.S.A.">
        <title>Biogeography of the Sulfolobus islandicus pan-genome.</title>
        <authorList>
            <person name="Reno M.L."/>
            <person name="Held N.L."/>
            <person name="Fields C.J."/>
            <person name="Burke P.V."/>
            <person name="Whitaker R.J."/>
        </authorList>
    </citation>
    <scope>NUCLEOTIDE SEQUENCE [LARGE SCALE GENOMIC DNA]</scope>
    <source>
        <strain evidence="3">Y.G.57.14 / Yellowstone #1</strain>
    </source>
</reference>
<accession>C3NA47</accession>
<sequence length="76" mass="9119">MQIFLNVGRISFSFTEVLMSNSFFPEQIILIIPTLIVASLIFYRDKKKISYKKFYDSYHKIKKYELFILKGILPYQ</sequence>
<keyword evidence="1" id="KW-1133">Transmembrane helix</keyword>
<organism evidence="2 3">
    <name type="scientific">Saccharolobus islandicus (strain Y.G.57.14 / Yellowstone #1)</name>
    <name type="common">Sulfolobus islandicus</name>
    <dbReference type="NCBI Taxonomy" id="439386"/>
    <lineage>
        <taxon>Archaea</taxon>
        <taxon>Thermoproteota</taxon>
        <taxon>Thermoprotei</taxon>
        <taxon>Sulfolobales</taxon>
        <taxon>Sulfolobaceae</taxon>
        <taxon>Saccharolobus</taxon>
    </lineage>
</organism>
<dbReference type="AlphaFoldDB" id="C3NA47"/>
<evidence type="ECO:0000313" key="3">
    <source>
        <dbReference type="Proteomes" id="UP000002308"/>
    </source>
</evidence>
<dbReference type="KEGG" id="siy:YG5714_0441"/>
<feature type="transmembrane region" description="Helical" evidence="1">
    <location>
        <begin position="23"/>
        <end position="43"/>
    </location>
</feature>
<name>C3NA47_SACI7</name>
<gene>
    <name evidence="2" type="ordered locus">YG5714_0441</name>
</gene>
<dbReference type="Proteomes" id="UP000002308">
    <property type="component" value="Chromosome"/>
</dbReference>
<evidence type="ECO:0000256" key="1">
    <source>
        <dbReference type="SAM" id="Phobius"/>
    </source>
</evidence>